<evidence type="ECO:0008006" key="3">
    <source>
        <dbReference type="Google" id="ProtNLM"/>
    </source>
</evidence>
<gene>
    <name evidence="1" type="ORF">SO802_007597</name>
</gene>
<name>A0AAW2DSR7_9ROSI</name>
<evidence type="ECO:0000313" key="1">
    <source>
        <dbReference type="EMBL" id="KAL0012489.1"/>
    </source>
</evidence>
<organism evidence="1 2">
    <name type="scientific">Lithocarpus litseifolius</name>
    <dbReference type="NCBI Taxonomy" id="425828"/>
    <lineage>
        <taxon>Eukaryota</taxon>
        <taxon>Viridiplantae</taxon>
        <taxon>Streptophyta</taxon>
        <taxon>Embryophyta</taxon>
        <taxon>Tracheophyta</taxon>
        <taxon>Spermatophyta</taxon>
        <taxon>Magnoliopsida</taxon>
        <taxon>eudicotyledons</taxon>
        <taxon>Gunneridae</taxon>
        <taxon>Pentapetalae</taxon>
        <taxon>rosids</taxon>
        <taxon>fabids</taxon>
        <taxon>Fagales</taxon>
        <taxon>Fagaceae</taxon>
        <taxon>Lithocarpus</taxon>
    </lineage>
</organism>
<sequence>MEECQRLTDILGRYEAVSGQAINRQKTSLFFSKNTRQEVKLEIQQMLGGRIMNECEKYLGLPMPSGKSKVGTFKELQEKISKRVLGHGRRNLFQRRDGRS</sequence>
<dbReference type="AlphaFoldDB" id="A0AAW2DSR7"/>
<keyword evidence="2" id="KW-1185">Reference proteome</keyword>
<dbReference type="Proteomes" id="UP001459277">
    <property type="component" value="Unassembled WGS sequence"/>
</dbReference>
<proteinExistence type="predicted"/>
<accession>A0AAW2DSR7</accession>
<evidence type="ECO:0000313" key="2">
    <source>
        <dbReference type="Proteomes" id="UP001459277"/>
    </source>
</evidence>
<comment type="caution">
    <text evidence="1">The sequence shown here is derived from an EMBL/GenBank/DDBJ whole genome shotgun (WGS) entry which is preliminary data.</text>
</comment>
<dbReference type="EMBL" id="JAZDWU010000002">
    <property type="protein sequence ID" value="KAL0012489.1"/>
    <property type="molecule type" value="Genomic_DNA"/>
</dbReference>
<reference evidence="1 2" key="1">
    <citation type="submission" date="2024-01" db="EMBL/GenBank/DDBJ databases">
        <title>A telomere-to-telomere, gap-free genome of sweet tea (Lithocarpus litseifolius).</title>
        <authorList>
            <person name="Zhou J."/>
        </authorList>
    </citation>
    <scope>NUCLEOTIDE SEQUENCE [LARGE SCALE GENOMIC DNA]</scope>
    <source>
        <strain evidence="1">Zhou-2022a</strain>
        <tissue evidence="1">Leaf</tissue>
    </source>
</reference>
<protein>
    <recommendedName>
        <fullName evidence="3">Homing endonuclease LAGLIDADG domain-containing protein</fullName>
    </recommendedName>
</protein>